<sequence>MSAQSICLGASSFLCFSLQYLRYLLSSTLLVNGLGGRANVLPSIHSRSTLKTHYRWKHPSDVAIVARFKKEGIVPIAGVRHHHDHRYMTREQEEVFLGELEDIGAAGQVIETRAIHWAYEERVGHPVTRNMIYFLLQRHQ</sequence>
<name>A0A645C999_9ZZZZ</name>
<proteinExistence type="predicted"/>
<dbReference type="AlphaFoldDB" id="A0A645C999"/>
<gene>
    <name evidence="1" type="ORF">SDC9_119067</name>
</gene>
<reference evidence="1" key="1">
    <citation type="submission" date="2019-08" db="EMBL/GenBank/DDBJ databases">
        <authorList>
            <person name="Kucharzyk K."/>
            <person name="Murdoch R.W."/>
            <person name="Higgins S."/>
            <person name="Loffler F."/>
        </authorList>
    </citation>
    <scope>NUCLEOTIDE SEQUENCE</scope>
</reference>
<organism evidence="1">
    <name type="scientific">bioreactor metagenome</name>
    <dbReference type="NCBI Taxonomy" id="1076179"/>
    <lineage>
        <taxon>unclassified sequences</taxon>
        <taxon>metagenomes</taxon>
        <taxon>ecological metagenomes</taxon>
    </lineage>
</organism>
<accession>A0A645C999</accession>
<evidence type="ECO:0000313" key="1">
    <source>
        <dbReference type="EMBL" id="MPM72094.1"/>
    </source>
</evidence>
<comment type="caution">
    <text evidence="1">The sequence shown here is derived from an EMBL/GenBank/DDBJ whole genome shotgun (WGS) entry which is preliminary data.</text>
</comment>
<dbReference type="EMBL" id="VSSQ01024527">
    <property type="protein sequence ID" value="MPM72094.1"/>
    <property type="molecule type" value="Genomic_DNA"/>
</dbReference>
<protein>
    <submittedName>
        <fullName evidence="1">Uncharacterized protein</fullName>
    </submittedName>
</protein>